<gene>
    <name evidence="2" type="ORF">ACH429_17630</name>
</gene>
<keyword evidence="3" id="KW-1185">Reference proteome</keyword>
<evidence type="ECO:0000313" key="3">
    <source>
        <dbReference type="Proteomes" id="UP001611548"/>
    </source>
</evidence>
<reference evidence="2 3" key="1">
    <citation type="submission" date="2024-10" db="EMBL/GenBank/DDBJ databases">
        <title>The Natural Products Discovery Center: Release of the First 8490 Sequenced Strains for Exploring Actinobacteria Biosynthetic Diversity.</title>
        <authorList>
            <person name="Kalkreuter E."/>
            <person name="Kautsar S.A."/>
            <person name="Yang D."/>
            <person name="Bader C.D."/>
            <person name="Teijaro C.N."/>
            <person name="Fluegel L."/>
            <person name="Davis C.M."/>
            <person name="Simpson J.R."/>
            <person name="Lauterbach L."/>
            <person name="Steele A.D."/>
            <person name="Gui C."/>
            <person name="Meng S."/>
            <person name="Li G."/>
            <person name="Viehrig K."/>
            <person name="Ye F."/>
            <person name="Su P."/>
            <person name="Kiefer A.F."/>
            <person name="Nichols A."/>
            <person name="Cepeda A.J."/>
            <person name="Yan W."/>
            <person name="Fan B."/>
            <person name="Jiang Y."/>
            <person name="Adhikari A."/>
            <person name="Zheng C.-J."/>
            <person name="Schuster L."/>
            <person name="Cowan T.M."/>
            <person name="Smanski M.J."/>
            <person name="Chevrette M.G."/>
            <person name="De Carvalho L.P.S."/>
            <person name="Shen B."/>
        </authorList>
    </citation>
    <scope>NUCLEOTIDE SEQUENCE [LARGE SCALE GENOMIC DNA]</scope>
    <source>
        <strain evidence="2 3">NPDC020327</strain>
    </source>
</reference>
<evidence type="ECO:0008006" key="4">
    <source>
        <dbReference type="Google" id="ProtNLM"/>
    </source>
</evidence>
<evidence type="ECO:0000256" key="1">
    <source>
        <dbReference type="SAM" id="Phobius"/>
    </source>
</evidence>
<keyword evidence="1" id="KW-0812">Transmembrane</keyword>
<dbReference type="EMBL" id="JBIRWE010000006">
    <property type="protein sequence ID" value="MFI1965903.1"/>
    <property type="molecule type" value="Genomic_DNA"/>
</dbReference>
<feature type="transmembrane region" description="Helical" evidence="1">
    <location>
        <begin position="46"/>
        <end position="63"/>
    </location>
</feature>
<evidence type="ECO:0000313" key="2">
    <source>
        <dbReference type="EMBL" id="MFI1965903.1"/>
    </source>
</evidence>
<keyword evidence="1" id="KW-0472">Membrane</keyword>
<keyword evidence="1" id="KW-1133">Transmembrane helix</keyword>
<organism evidence="2 3">
    <name type="scientific">Streptomyces pathocidini</name>
    <dbReference type="NCBI Taxonomy" id="1650571"/>
    <lineage>
        <taxon>Bacteria</taxon>
        <taxon>Bacillati</taxon>
        <taxon>Actinomycetota</taxon>
        <taxon>Actinomycetes</taxon>
        <taxon>Kitasatosporales</taxon>
        <taxon>Streptomycetaceae</taxon>
        <taxon>Streptomyces</taxon>
    </lineage>
</organism>
<sequence length="64" mass="6716">MHETQLAPVVAFLFAVAVVGFEQIVQWRFGAMGIVGISLLATGVKARNVTCACIGALVLALLVM</sequence>
<proteinExistence type="predicted"/>
<comment type="caution">
    <text evidence="2">The sequence shown here is derived from an EMBL/GenBank/DDBJ whole genome shotgun (WGS) entry which is preliminary data.</text>
</comment>
<feature type="transmembrane region" description="Helical" evidence="1">
    <location>
        <begin position="6"/>
        <end position="25"/>
    </location>
</feature>
<name>A0ABW7UTG2_9ACTN</name>
<protein>
    <recommendedName>
        <fullName evidence="4">Competence protein ComEC</fullName>
    </recommendedName>
</protein>
<dbReference type="Proteomes" id="UP001611548">
    <property type="component" value="Unassembled WGS sequence"/>
</dbReference>
<dbReference type="RefSeq" id="WP_055471181.1">
    <property type="nucleotide sequence ID" value="NZ_JBEZHZ010000049.1"/>
</dbReference>
<accession>A0ABW7UTG2</accession>